<feature type="region of interest" description="Disordered" evidence="1">
    <location>
        <begin position="425"/>
        <end position="451"/>
    </location>
</feature>
<dbReference type="EMBL" id="HG722567">
    <property type="protein sequence ID" value="CDJ62716.1"/>
    <property type="molecule type" value="Genomic_DNA"/>
</dbReference>
<sequence>MNQLSLEEFRHDLSSSASTHSHSRRNAVQSSADGSFFVQRAPKSKLFPLSLAPRLCAVFSSLAVAYVLLLCFRSIGAGRQQASPARSLAAGGYGPCRSDFLHDDEEDDDGETGGWAQRLVQSLLQEQRMSPPQQAFQSQGNVGLPRDEGYFAGQAVQGTSGDVAGGGSSPDSSKTHDLHLWVNRNMPTCEREFLLRTFGRIVQATRLCGSLLTVMTCRQRLYFTFHVVRLLALDLGALTLVKEDIEPTRSAVGDCLIQLAKQSLERGGDDEGNEGDRIALRELIVLIREIKKPRLIDQEKTPTKYKKKMISILATSDTVLRNCLGVLRGLHRLQQSLSLRKLPASVLVQQLGVLKALYHVHADYLARDGSLRAHILECQKRTRLYVFFGREHFKLSKGKILPVKELQSQISAAVRAAGGLLQRGQGSAWKRESDGSAMEEQTEEGSGEFESLSRLAGNELLQGALSQAIQASYEDRTSEANIDTDPDDTLQGEASPPWSDWLLEQGASAGPALMPPTTDRFAGRPVEQPPQFVSPQTFLSAVGMSVFWSPAARGGALHGSPYYPGAYASSARPFQMSAASYGAPFFQGSSSAQHVSAGQTATAHLMQAPLMQRTDVAATAHLMHSPLVQRMDVAEPSAWLETRARSQEERQSRLQLQRSAELQEDYMWLEGPASMQETDYSLFGDGGIPPWSPFPQAPAESIESPVTASSDFPGSLGGASFRFRRTEGQDEAGVGRLGGRIRSGRQ</sequence>
<proteinExistence type="predicted"/>
<gene>
    <name evidence="2" type="ORF">ENH_00023800</name>
</gene>
<protein>
    <submittedName>
        <fullName evidence="2">Uncharacterized protein</fullName>
    </submittedName>
</protein>
<evidence type="ECO:0000313" key="3">
    <source>
        <dbReference type="Proteomes" id="UP000030754"/>
    </source>
</evidence>
<dbReference type="VEuPathDB" id="ToxoDB:ENH_00023800"/>
<reference evidence="2" key="1">
    <citation type="submission" date="2013-10" db="EMBL/GenBank/DDBJ databases">
        <title>Genomic analysis of the causative agents of coccidiosis in chickens.</title>
        <authorList>
            <person name="Reid A.J."/>
            <person name="Blake D."/>
            <person name="Billington K."/>
            <person name="Browne H."/>
            <person name="Dunn M."/>
            <person name="Hung S."/>
            <person name="Kawahara F."/>
            <person name="Miranda-Saavedra D."/>
            <person name="Mourier T."/>
            <person name="Nagra H."/>
            <person name="Otto T.D."/>
            <person name="Rawlings N."/>
            <person name="Sanchez A."/>
            <person name="Sanders M."/>
            <person name="Subramaniam C."/>
            <person name="Tay Y."/>
            <person name="Dear P."/>
            <person name="Doerig C."/>
            <person name="Gruber A."/>
            <person name="Parkinson J."/>
            <person name="Shirley M."/>
            <person name="Wan K.L."/>
            <person name="Berriman M."/>
            <person name="Tomley F."/>
            <person name="Pain A."/>
        </authorList>
    </citation>
    <scope>NUCLEOTIDE SEQUENCE [LARGE SCALE GENOMIC DNA]</scope>
    <source>
        <strain evidence="2">Houghton</strain>
    </source>
</reference>
<feature type="region of interest" description="Disordered" evidence="1">
    <location>
        <begin position="474"/>
        <end position="529"/>
    </location>
</feature>
<feature type="region of interest" description="Disordered" evidence="1">
    <location>
        <begin position="697"/>
        <end position="746"/>
    </location>
</feature>
<dbReference type="OrthoDB" id="348183at2759"/>
<dbReference type="Proteomes" id="UP000030754">
    <property type="component" value="Unassembled WGS sequence"/>
</dbReference>
<evidence type="ECO:0000256" key="1">
    <source>
        <dbReference type="SAM" id="MobiDB-lite"/>
    </source>
</evidence>
<name>U6MFB6_9EIME</name>
<dbReference type="GeneID" id="25472550"/>
<evidence type="ECO:0000313" key="2">
    <source>
        <dbReference type="EMBL" id="CDJ62716.1"/>
    </source>
</evidence>
<reference evidence="2" key="2">
    <citation type="submission" date="2013-10" db="EMBL/GenBank/DDBJ databases">
        <authorList>
            <person name="Aslett M."/>
        </authorList>
    </citation>
    <scope>NUCLEOTIDE SEQUENCE [LARGE SCALE GENOMIC DNA]</scope>
    <source>
        <strain evidence="2">Houghton</strain>
    </source>
</reference>
<dbReference type="RefSeq" id="XP_013440078.1">
    <property type="nucleotide sequence ID" value="XM_013584624.1"/>
</dbReference>
<organism evidence="2 3">
    <name type="scientific">Eimeria necatrix</name>
    <dbReference type="NCBI Taxonomy" id="51315"/>
    <lineage>
        <taxon>Eukaryota</taxon>
        <taxon>Sar</taxon>
        <taxon>Alveolata</taxon>
        <taxon>Apicomplexa</taxon>
        <taxon>Conoidasida</taxon>
        <taxon>Coccidia</taxon>
        <taxon>Eucoccidiorida</taxon>
        <taxon>Eimeriorina</taxon>
        <taxon>Eimeriidae</taxon>
        <taxon>Eimeria</taxon>
    </lineage>
</organism>
<accession>U6MFB6</accession>
<dbReference type="AlphaFoldDB" id="U6MFB6"/>
<keyword evidence="3" id="KW-1185">Reference proteome</keyword>